<dbReference type="EMBL" id="AGNL01014359">
    <property type="protein sequence ID" value="EJK66746.1"/>
    <property type="molecule type" value="Genomic_DNA"/>
</dbReference>
<evidence type="ECO:0000313" key="2">
    <source>
        <dbReference type="EMBL" id="EJK66746.1"/>
    </source>
</evidence>
<comment type="caution">
    <text evidence="2">The sequence shown here is derived from an EMBL/GenBank/DDBJ whole genome shotgun (WGS) entry which is preliminary data.</text>
</comment>
<organism evidence="2 3">
    <name type="scientific">Thalassiosira oceanica</name>
    <name type="common">Marine diatom</name>
    <dbReference type="NCBI Taxonomy" id="159749"/>
    <lineage>
        <taxon>Eukaryota</taxon>
        <taxon>Sar</taxon>
        <taxon>Stramenopiles</taxon>
        <taxon>Ochrophyta</taxon>
        <taxon>Bacillariophyta</taxon>
        <taxon>Coscinodiscophyceae</taxon>
        <taxon>Thalassiosirophycidae</taxon>
        <taxon>Thalassiosirales</taxon>
        <taxon>Thalassiosiraceae</taxon>
        <taxon>Thalassiosira</taxon>
    </lineage>
</organism>
<sequence length="512" mass="54612">ADVAPQVLWLVRKTNLLSEVLAGPGRASSQSSRGSLCTGLFAPFAPRAWDQGTGYLYREASVDCLIEDLTAIDRPGEIAPAEVRRRRWIDAAPRPAAGRAAWGAERGQRMKRGGWEGYTAPALSRSRGATTLHCNGALGPGQGAILGRSSAPLVPGGTCSEEGVQGPPAGAGVVPDPLGEHLRARRITSWGRHSPAGARPGLFDHARLFDGDGVLTVTLAAAVDSAKAVGRRWEDGAHRGRHWRSRPEDEDDPSRGEVLLSSPGGTRRFGHPRTTTVATPKGRALVAGSRRPPRGGARPAPRGGRRRVAATDRSAAAIKLLKQDVIRRDGDAPSSGGDTGEATDKGDEGEWRRRCRCGLQYSPIVTERGEAVAACVLAGTLVVARRSLERTEGARVHADALGMATTQERASASWSTGSRLHSNSPELVGRIWREEGRSEEGEEAQGAEFRSRDQLWRTLNVCGNSGDELSTGQQLGRRCWTASSPISETDADEDWTALEPVAAASRLSRQTD</sequence>
<reference evidence="2 3" key="1">
    <citation type="journal article" date="2012" name="Genome Biol.">
        <title>Genome and low-iron response of an oceanic diatom adapted to chronic iron limitation.</title>
        <authorList>
            <person name="Lommer M."/>
            <person name="Specht M."/>
            <person name="Roy A.S."/>
            <person name="Kraemer L."/>
            <person name="Andreson R."/>
            <person name="Gutowska M.A."/>
            <person name="Wolf J."/>
            <person name="Bergner S.V."/>
            <person name="Schilhabel M.B."/>
            <person name="Klostermeier U.C."/>
            <person name="Beiko R.G."/>
            <person name="Rosenstiel P."/>
            <person name="Hippler M."/>
            <person name="Laroche J."/>
        </authorList>
    </citation>
    <scope>NUCLEOTIDE SEQUENCE [LARGE SCALE GENOMIC DNA]</scope>
    <source>
        <strain evidence="2 3">CCMP1005</strain>
    </source>
</reference>
<dbReference type="Proteomes" id="UP000266841">
    <property type="component" value="Unassembled WGS sequence"/>
</dbReference>
<keyword evidence="3" id="KW-1185">Reference proteome</keyword>
<proteinExistence type="predicted"/>
<gene>
    <name evidence="2" type="ORF">THAOC_12299</name>
</gene>
<protein>
    <submittedName>
        <fullName evidence="2">Uncharacterized protein</fullName>
    </submittedName>
</protein>
<dbReference type="AlphaFoldDB" id="K0T0F9"/>
<evidence type="ECO:0000256" key="1">
    <source>
        <dbReference type="SAM" id="MobiDB-lite"/>
    </source>
</evidence>
<feature type="region of interest" description="Disordered" evidence="1">
    <location>
        <begin position="233"/>
        <end position="312"/>
    </location>
</feature>
<accession>K0T0F9</accession>
<evidence type="ECO:0000313" key="3">
    <source>
        <dbReference type="Proteomes" id="UP000266841"/>
    </source>
</evidence>
<feature type="non-terminal residue" evidence="2">
    <location>
        <position position="1"/>
    </location>
</feature>
<feature type="region of interest" description="Disordered" evidence="1">
    <location>
        <begin position="325"/>
        <end position="349"/>
    </location>
</feature>
<name>K0T0F9_THAOC</name>